<dbReference type="InterPro" id="IPR014721">
    <property type="entry name" value="Ribsml_uS5_D2-typ_fold_subgr"/>
</dbReference>
<evidence type="ECO:0000313" key="3">
    <source>
        <dbReference type="Proteomes" id="UP000030762"/>
    </source>
</evidence>
<dbReference type="EMBL" id="JH767176">
    <property type="protein sequence ID" value="EQC30383.1"/>
    <property type="molecule type" value="Genomic_DNA"/>
</dbReference>
<dbReference type="InterPro" id="IPR036890">
    <property type="entry name" value="HATPase_C_sf"/>
</dbReference>
<dbReference type="OrthoDB" id="1562195at2759"/>
<keyword evidence="3" id="KW-1185">Reference proteome</keyword>
<dbReference type="Pfam" id="PF02518">
    <property type="entry name" value="HATPase_c"/>
    <property type="match status" value="1"/>
</dbReference>
<protein>
    <recommendedName>
        <fullName evidence="1">Histidine kinase/HSP90-like ATPase domain-containing protein</fullName>
    </recommendedName>
</protein>
<dbReference type="GeneID" id="19952687"/>
<dbReference type="OMA" id="DIVCADT"/>
<dbReference type="SMART" id="SM00387">
    <property type="entry name" value="HATPase_c"/>
    <property type="match status" value="1"/>
</dbReference>
<dbReference type="RefSeq" id="XP_008616236.1">
    <property type="nucleotide sequence ID" value="XM_008618014.1"/>
</dbReference>
<dbReference type="PANTHER" id="PTHR48444:SF1">
    <property type="entry name" value="DNA TOPOISOMERASE 6 SUBUNIT B"/>
    <property type="match status" value="1"/>
</dbReference>
<name>T0RDP0_SAPDV</name>
<dbReference type="Gene3D" id="3.30.230.10">
    <property type="match status" value="1"/>
</dbReference>
<gene>
    <name evidence="2" type="ORF">SDRG_11960</name>
</gene>
<dbReference type="PANTHER" id="PTHR48444">
    <property type="entry name" value="DNA TOPOISOMERASE 6 SUBUNIT B"/>
    <property type="match status" value="1"/>
</dbReference>
<dbReference type="InterPro" id="IPR003594">
    <property type="entry name" value="HATPase_dom"/>
</dbReference>
<evidence type="ECO:0000313" key="2">
    <source>
        <dbReference type="EMBL" id="EQC30383.1"/>
    </source>
</evidence>
<dbReference type="VEuPathDB" id="FungiDB:SDRG_11960"/>
<accession>T0RDP0</accession>
<evidence type="ECO:0000259" key="1">
    <source>
        <dbReference type="SMART" id="SM00387"/>
    </source>
</evidence>
<sequence length="471" mass="50535">MIRQPAPAQFVHDHLEVLGFGSPRAALVQTVKELFENALDAVGDNGMIRLHLRRNGDYLEVVCTDNGTGMHVNHIAQLCGGVFATTKGVGQIGKFGLGLKAALLYSQEHVAASHGGLQVTTTLHSREIHSTKLYIDTAASNASSVSAVLAETKQFAISEAHEAFSGTEVRLHLPLPDPAALDDAMRVLSPYFSALRYSIASDLAVDVVVSSDLGQPVHLQHVPTPLDPIDRFLCDVGSAYDGIVHVEDTIGDVCINVLAHVRPLVSASASDEGMPLHVYRYGNHVPLLDDGDLSQCAISSVILRSSLWKPLGFKCALRGRAFVLTRPGLDAEDDVAFELVLVVDVATTALKYCSLTKTSLDRTYEDGIDRVLVAGLEKLQALHPHRLTPLSLLRGHRAYTEYVPLIATAVTAMVQASTSHVHLDAAHFAPGGFLFAVASPSDLEARLVAKMRQLLAPSSLAPPAPMQTPNE</sequence>
<proteinExistence type="predicted"/>
<dbReference type="Gene3D" id="3.30.565.10">
    <property type="entry name" value="Histidine kinase-like ATPase, C-terminal domain"/>
    <property type="match status" value="1"/>
</dbReference>
<dbReference type="InParanoid" id="T0RDP0"/>
<dbReference type="SUPFAM" id="SSF55874">
    <property type="entry name" value="ATPase domain of HSP90 chaperone/DNA topoisomerase II/histidine kinase"/>
    <property type="match status" value="1"/>
</dbReference>
<dbReference type="AlphaFoldDB" id="T0RDP0"/>
<feature type="domain" description="Histidine kinase/HSP90-like ATPase" evidence="1">
    <location>
        <begin position="22"/>
        <end position="177"/>
    </location>
</feature>
<organism evidence="2 3">
    <name type="scientific">Saprolegnia diclina (strain VS20)</name>
    <dbReference type="NCBI Taxonomy" id="1156394"/>
    <lineage>
        <taxon>Eukaryota</taxon>
        <taxon>Sar</taxon>
        <taxon>Stramenopiles</taxon>
        <taxon>Oomycota</taxon>
        <taxon>Saprolegniomycetes</taxon>
        <taxon>Saprolegniales</taxon>
        <taxon>Saprolegniaceae</taxon>
        <taxon>Saprolegnia</taxon>
    </lineage>
</organism>
<dbReference type="Proteomes" id="UP000030762">
    <property type="component" value="Unassembled WGS sequence"/>
</dbReference>
<reference evidence="2 3" key="1">
    <citation type="submission" date="2012-04" db="EMBL/GenBank/DDBJ databases">
        <title>The Genome Sequence of Saprolegnia declina VS20.</title>
        <authorList>
            <consortium name="The Broad Institute Genome Sequencing Platform"/>
            <person name="Russ C."/>
            <person name="Nusbaum C."/>
            <person name="Tyler B."/>
            <person name="van West P."/>
            <person name="Dieguez-Uribeondo J."/>
            <person name="de Bruijn I."/>
            <person name="Tripathy S."/>
            <person name="Jiang R."/>
            <person name="Young S.K."/>
            <person name="Zeng Q."/>
            <person name="Gargeya S."/>
            <person name="Fitzgerald M."/>
            <person name="Haas B."/>
            <person name="Abouelleil A."/>
            <person name="Alvarado L."/>
            <person name="Arachchi H.M."/>
            <person name="Berlin A."/>
            <person name="Chapman S.B."/>
            <person name="Goldberg J."/>
            <person name="Griggs A."/>
            <person name="Gujja S."/>
            <person name="Hansen M."/>
            <person name="Howarth C."/>
            <person name="Imamovic A."/>
            <person name="Larimer J."/>
            <person name="McCowen C."/>
            <person name="Montmayeur A."/>
            <person name="Murphy C."/>
            <person name="Neiman D."/>
            <person name="Pearson M."/>
            <person name="Priest M."/>
            <person name="Roberts A."/>
            <person name="Saif S."/>
            <person name="Shea T."/>
            <person name="Sisk P."/>
            <person name="Sykes S."/>
            <person name="Wortman J."/>
            <person name="Nusbaum C."/>
            <person name="Birren B."/>
        </authorList>
    </citation>
    <scope>NUCLEOTIDE SEQUENCE [LARGE SCALE GENOMIC DNA]</scope>
    <source>
        <strain evidence="2 3">VS20</strain>
    </source>
</reference>
<dbReference type="eggNOG" id="ENOG502RES7">
    <property type="taxonomic scope" value="Eukaryota"/>
</dbReference>